<dbReference type="RefSeq" id="XP_053026051.1">
    <property type="nucleotide sequence ID" value="XM_053162099.1"/>
</dbReference>
<evidence type="ECO:0000313" key="3">
    <source>
        <dbReference type="EMBL" id="WAQ90496.1"/>
    </source>
</evidence>
<gene>
    <name evidence="3" type="ORF">PtA15_12A486</name>
</gene>
<feature type="region of interest" description="Disordered" evidence="1">
    <location>
        <begin position="32"/>
        <end position="130"/>
    </location>
</feature>
<dbReference type="Proteomes" id="UP001164743">
    <property type="component" value="Chromosome 12A"/>
</dbReference>
<feature type="compositionally biased region" description="Polar residues" evidence="1">
    <location>
        <begin position="241"/>
        <end position="252"/>
    </location>
</feature>
<proteinExistence type="predicted"/>
<sequence>MLRKFSILLVIGIVFPVSAKFGERVNEATIIHESGGQAGPELQPARSGGSTSSSDRPAVGSQQPLAPPTADRRQADGAYNSAQGPHGTSSALLHQSPPVQAGARPAHHQQNPGPSAVPLHASPANHEYQQGSSISATVYHQFLPAIPGGQVGVGPAVPMGISGRQAGPTSYQQGTVQCAGHSQAFPGSPAGQASAVPRYQQQVAGPSAVSLQSSSITSSHVGPPTRTASDARPAEHGQINDPRTQSTLNPNTVAEIPANPPSQPGK</sequence>
<protein>
    <submittedName>
        <fullName evidence="3">Uncharacterized protein</fullName>
    </submittedName>
</protein>
<feature type="chain" id="PRO_5046447734" evidence="2">
    <location>
        <begin position="20"/>
        <end position="266"/>
    </location>
</feature>
<feature type="signal peptide" evidence="2">
    <location>
        <begin position="1"/>
        <end position="19"/>
    </location>
</feature>
<evidence type="ECO:0000256" key="2">
    <source>
        <dbReference type="SAM" id="SignalP"/>
    </source>
</evidence>
<dbReference type="GeneID" id="77802994"/>
<feature type="compositionally biased region" description="Polar residues" evidence="1">
    <location>
        <begin position="80"/>
        <end position="93"/>
    </location>
</feature>
<organism evidence="3 4">
    <name type="scientific">Puccinia triticina</name>
    <dbReference type="NCBI Taxonomy" id="208348"/>
    <lineage>
        <taxon>Eukaryota</taxon>
        <taxon>Fungi</taxon>
        <taxon>Dikarya</taxon>
        <taxon>Basidiomycota</taxon>
        <taxon>Pucciniomycotina</taxon>
        <taxon>Pucciniomycetes</taxon>
        <taxon>Pucciniales</taxon>
        <taxon>Pucciniaceae</taxon>
        <taxon>Puccinia</taxon>
    </lineage>
</organism>
<keyword evidence="4" id="KW-1185">Reference proteome</keyword>
<dbReference type="EMBL" id="CP110432">
    <property type="protein sequence ID" value="WAQ90496.1"/>
    <property type="molecule type" value="Genomic_DNA"/>
</dbReference>
<name>A0ABY7CZ73_9BASI</name>
<evidence type="ECO:0000313" key="4">
    <source>
        <dbReference type="Proteomes" id="UP001164743"/>
    </source>
</evidence>
<keyword evidence="2" id="KW-0732">Signal</keyword>
<accession>A0ABY7CZ73</accession>
<feature type="compositionally biased region" description="Polar residues" evidence="1">
    <location>
        <begin position="204"/>
        <end position="220"/>
    </location>
</feature>
<feature type="compositionally biased region" description="Polar residues" evidence="1">
    <location>
        <begin position="48"/>
        <end position="64"/>
    </location>
</feature>
<reference evidence="3" key="1">
    <citation type="submission" date="2022-10" db="EMBL/GenBank/DDBJ databases">
        <title>Puccinia triticina Genome sequencing and assembly.</title>
        <authorList>
            <person name="Li C."/>
        </authorList>
    </citation>
    <scope>NUCLEOTIDE SEQUENCE</scope>
    <source>
        <strain evidence="3">Pt15</strain>
    </source>
</reference>
<feature type="region of interest" description="Disordered" evidence="1">
    <location>
        <begin position="204"/>
        <end position="266"/>
    </location>
</feature>
<evidence type="ECO:0000256" key="1">
    <source>
        <dbReference type="SAM" id="MobiDB-lite"/>
    </source>
</evidence>